<dbReference type="EMBL" id="VDCS01000014">
    <property type="protein sequence ID" value="TNJ42475.1"/>
    <property type="molecule type" value="Genomic_DNA"/>
</dbReference>
<dbReference type="RefSeq" id="WP_139698483.1">
    <property type="nucleotide sequence ID" value="NZ_CP074074.1"/>
</dbReference>
<gene>
    <name evidence="1" type="ORF">FGF67_14515</name>
</gene>
<protein>
    <submittedName>
        <fullName evidence="1">Uncharacterized protein</fullName>
    </submittedName>
</protein>
<evidence type="ECO:0000313" key="2">
    <source>
        <dbReference type="Proteomes" id="UP000308713"/>
    </source>
</evidence>
<name>A0A5C4SFU5_9FLAO</name>
<accession>A0A5C4SFU5</accession>
<keyword evidence="2" id="KW-1185">Reference proteome</keyword>
<dbReference type="Proteomes" id="UP000308713">
    <property type="component" value="Unassembled WGS sequence"/>
</dbReference>
<evidence type="ECO:0000313" key="1">
    <source>
        <dbReference type="EMBL" id="TNJ42475.1"/>
    </source>
</evidence>
<comment type="caution">
    <text evidence="1">The sequence shown here is derived from an EMBL/GenBank/DDBJ whole genome shotgun (WGS) entry which is preliminary data.</text>
</comment>
<sequence>MADTTLHKFYLSLLPNVIRELYFYIPDTDFVKEVLKEVDNIAHVPVNIVYVLDDFDGPVVYTSERKPIMAFSRSGRLERNLFALVEKKAKVSPEAFKYTIDKYLKLLKAVLYVLQWMEQHMAEYIKDSEATIDMFRLQTQNTETHVKQLITDFYNDPNDAPNTTLKNSADINVYYQDLQDCVSGLSQSDTSTQQITVKDKPSTQHVNKTSQKIKEPLITKEKAKAQLLSYYFNIT</sequence>
<reference evidence="1 2" key="1">
    <citation type="submission" date="2019-05" db="EMBL/GenBank/DDBJ databases">
        <title>Tamlana fucoidanivorans sp. nov., isolated from the surface of algae collected from Fujian province in China.</title>
        <authorList>
            <person name="Li J."/>
        </authorList>
    </citation>
    <scope>NUCLEOTIDE SEQUENCE [LARGE SCALE GENOMIC DNA]</scope>
    <source>
        <strain evidence="1 2">CW2-9</strain>
    </source>
</reference>
<dbReference type="OrthoDB" id="1426469at2"/>
<organism evidence="1 2">
    <name type="scientific">Allotamlana fucoidanivorans</name>
    <dbReference type="NCBI Taxonomy" id="2583814"/>
    <lineage>
        <taxon>Bacteria</taxon>
        <taxon>Pseudomonadati</taxon>
        <taxon>Bacteroidota</taxon>
        <taxon>Flavobacteriia</taxon>
        <taxon>Flavobacteriales</taxon>
        <taxon>Flavobacteriaceae</taxon>
        <taxon>Allotamlana</taxon>
    </lineage>
</organism>
<dbReference type="AlphaFoldDB" id="A0A5C4SFU5"/>
<proteinExistence type="predicted"/>